<reference evidence="2" key="1">
    <citation type="journal article" date="2017" name="Nat. Microbiol.">
        <title>Global analysis of biosynthetic gene clusters reveals vast potential of secondary metabolite production in Penicillium species.</title>
        <authorList>
            <person name="Nielsen J.C."/>
            <person name="Grijseels S."/>
            <person name="Prigent S."/>
            <person name="Ji B."/>
            <person name="Dainat J."/>
            <person name="Nielsen K.F."/>
            <person name="Frisvad J.C."/>
            <person name="Workman M."/>
            <person name="Nielsen J."/>
        </authorList>
    </citation>
    <scope>NUCLEOTIDE SEQUENCE [LARGE SCALE GENOMIC DNA]</scope>
    <source>
        <strain evidence="2">IBT 31811</strain>
    </source>
</reference>
<evidence type="ECO:0000313" key="1">
    <source>
        <dbReference type="EMBL" id="OQD87816.1"/>
    </source>
</evidence>
<gene>
    <name evidence="1" type="ORF">PENANT_c005G05212</name>
</gene>
<name>A0A1V6QG06_9EURO</name>
<organism evidence="1 2">
    <name type="scientific">Penicillium antarcticum</name>
    <dbReference type="NCBI Taxonomy" id="416450"/>
    <lineage>
        <taxon>Eukaryota</taxon>
        <taxon>Fungi</taxon>
        <taxon>Dikarya</taxon>
        <taxon>Ascomycota</taxon>
        <taxon>Pezizomycotina</taxon>
        <taxon>Eurotiomycetes</taxon>
        <taxon>Eurotiomycetidae</taxon>
        <taxon>Eurotiales</taxon>
        <taxon>Aspergillaceae</taxon>
        <taxon>Penicillium</taxon>
    </lineage>
</organism>
<protein>
    <submittedName>
        <fullName evidence="1">Uncharacterized protein</fullName>
    </submittedName>
</protein>
<dbReference type="EMBL" id="MDYN01000005">
    <property type="protein sequence ID" value="OQD87816.1"/>
    <property type="molecule type" value="Genomic_DNA"/>
</dbReference>
<accession>A0A1V6QG06</accession>
<comment type="caution">
    <text evidence="1">The sequence shown here is derived from an EMBL/GenBank/DDBJ whole genome shotgun (WGS) entry which is preliminary data.</text>
</comment>
<evidence type="ECO:0000313" key="2">
    <source>
        <dbReference type="Proteomes" id="UP000191672"/>
    </source>
</evidence>
<proteinExistence type="predicted"/>
<sequence>MGVTFMDDGT</sequence>
<dbReference type="Proteomes" id="UP000191672">
    <property type="component" value="Unassembled WGS sequence"/>
</dbReference>
<keyword evidence="2" id="KW-1185">Reference proteome</keyword>